<accession>A0A9P6SSL7</accession>
<reference evidence="2" key="1">
    <citation type="journal article" date="2020" name="Fungal Divers.">
        <title>Resolving the Mortierellaceae phylogeny through synthesis of multi-gene phylogenetics and phylogenomics.</title>
        <authorList>
            <person name="Vandepol N."/>
            <person name="Liber J."/>
            <person name="Desiro A."/>
            <person name="Na H."/>
            <person name="Kennedy M."/>
            <person name="Barry K."/>
            <person name="Grigoriev I.V."/>
            <person name="Miller A.N."/>
            <person name="O'Donnell K."/>
            <person name="Stajich J.E."/>
            <person name="Bonito G."/>
        </authorList>
    </citation>
    <scope>NUCLEOTIDE SEQUENCE</scope>
    <source>
        <strain evidence="2">MES-2147</strain>
    </source>
</reference>
<proteinExistence type="predicted"/>
<dbReference type="Proteomes" id="UP000749646">
    <property type="component" value="Unassembled WGS sequence"/>
</dbReference>
<protein>
    <submittedName>
        <fullName evidence="2">Uncharacterized protein</fullName>
    </submittedName>
</protein>
<keyword evidence="3" id="KW-1185">Reference proteome</keyword>
<organism evidence="2 3">
    <name type="scientific">Modicella reniformis</name>
    <dbReference type="NCBI Taxonomy" id="1440133"/>
    <lineage>
        <taxon>Eukaryota</taxon>
        <taxon>Fungi</taxon>
        <taxon>Fungi incertae sedis</taxon>
        <taxon>Mucoromycota</taxon>
        <taxon>Mortierellomycotina</taxon>
        <taxon>Mortierellomycetes</taxon>
        <taxon>Mortierellales</taxon>
        <taxon>Mortierellaceae</taxon>
        <taxon>Modicella</taxon>
    </lineage>
</organism>
<comment type="caution">
    <text evidence="2">The sequence shown here is derived from an EMBL/GenBank/DDBJ whole genome shotgun (WGS) entry which is preliminary data.</text>
</comment>
<feature type="compositionally biased region" description="Low complexity" evidence="1">
    <location>
        <begin position="10"/>
        <end position="20"/>
    </location>
</feature>
<gene>
    <name evidence="2" type="ORF">BGZ65_006541</name>
</gene>
<sequence length="81" mass="9049">MFKSLKNKLKSGGSSKSSEGSNDKTTSADGSKTKLTSEDLRLISSMQYGPIVEEQHILGYLYDQHEKEKRQMKGSEGNKQH</sequence>
<dbReference type="AlphaFoldDB" id="A0A9P6SSL7"/>
<evidence type="ECO:0000256" key="1">
    <source>
        <dbReference type="SAM" id="MobiDB-lite"/>
    </source>
</evidence>
<dbReference type="EMBL" id="JAAAHW010000931">
    <property type="protein sequence ID" value="KAF9997906.1"/>
    <property type="molecule type" value="Genomic_DNA"/>
</dbReference>
<name>A0A9P6SSL7_9FUNG</name>
<evidence type="ECO:0000313" key="2">
    <source>
        <dbReference type="EMBL" id="KAF9997906.1"/>
    </source>
</evidence>
<evidence type="ECO:0000313" key="3">
    <source>
        <dbReference type="Proteomes" id="UP000749646"/>
    </source>
</evidence>
<feature type="region of interest" description="Disordered" evidence="1">
    <location>
        <begin position="1"/>
        <end position="36"/>
    </location>
</feature>